<evidence type="ECO:0000313" key="2">
    <source>
        <dbReference type="EMBL" id="SFF94900.1"/>
    </source>
</evidence>
<proteinExistence type="predicted"/>
<dbReference type="SMART" id="SM00028">
    <property type="entry name" value="TPR"/>
    <property type="match status" value="13"/>
</dbReference>
<gene>
    <name evidence="2" type="ORF">SAMN04488033_1163</name>
</gene>
<feature type="repeat" description="TPR" evidence="1">
    <location>
        <begin position="501"/>
        <end position="534"/>
    </location>
</feature>
<sequence>MTPNKILLFVVLIFFSFKGISQRSANYTHDLAEFNKALELYNNQQFLAAQNLFDEVKEQTDDEKIEGDCAYYIANAAVRLNQPGADRLMERFVSRYPTSTKTNSAYLDVADYYFQTGKYSLARKWYDKVDEKSMSRAERERYYFNNGYAYFRAKQYDQARTYLERVRDSQEFGSQAKYYIGYMAYEGDDYEEANQNFEAVRSNDRYSEDLSYFQADMNFKLGNFEEAIKLAKEQLQSSNRIERSQLNKIIGESYFNLEQYEEALPYLKEYDGERGKWNNTDYYQLGYAYYKQGDYEKAISEFNKIIDGKNEIAQNAYYHLAQSYLESNQKQQALNAFKNASEMDFNSQIQEDAYMNYAKLSYEIGNSYESPSQVLINYIEKYPESENREAMESLLIDSFLTSGNFEEAMRLLENNRNFSDKQAYQKVAYYYGLQLYEEGDYERAINNFEKALSEPRDQKITAKATFWKAESEYNINRIDDAIIGYREFSGMNAAQGTDELENLDYNLGYAYFKKNEYSRAIEFFKRYSANGSSDVARRNDALLRLGDTYFVSSQYWPAIEAYDEALSLSGDNDYAAFQKAMSYGFIDRRDTKISDLKSFINQYSRSSFRDDAMYELGNTYVAANNISEALSAYDRLIREVPQSAFVPKAMLRQALIHYNADNGNRALERLKKVVNDYPNTPEAMQAVSTARMVYVDLGRTDEYASWVQNIDFVEVTDADLDNTTYESAENQYFKNEYDRAISGFENYLQRFPNGIHSINANFYLGQMYFRNGNKQKAAANYRSVANKPKNEFTEDALSRLSEILLENKNYREAVSYLERLEKEASSEQNVIFAQSNLMKSYLELDQPEKAATYADKVLANSESDSEARNDARVIVARAAFASGNMSKAKNAYSEVQKTAKGELAAEALYYDAYFKNESGNYEASNAAVQILAKDFSGYKRWGAKGLVLMADNFYELDDAYQATYILENVINNFSNYPEIVQEAKQELSRIKTEEAKTNSSVEANN</sequence>
<dbReference type="RefSeq" id="WP_093305070.1">
    <property type="nucleotide sequence ID" value="NZ_FOOH01000016.1"/>
</dbReference>
<dbReference type="PROSITE" id="PS50005">
    <property type="entry name" value="TPR"/>
    <property type="match status" value="6"/>
</dbReference>
<feature type="repeat" description="TPR" evidence="1">
    <location>
        <begin position="610"/>
        <end position="643"/>
    </location>
</feature>
<feature type="repeat" description="TPR" evidence="1">
    <location>
        <begin position="279"/>
        <end position="312"/>
    </location>
</feature>
<dbReference type="SUPFAM" id="SSF48452">
    <property type="entry name" value="TPR-like"/>
    <property type="match status" value="3"/>
</dbReference>
<protein>
    <submittedName>
        <fullName evidence="2">Tetratricopeptide repeat-containing protein</fullName>
    </submittedName>
</protein>
<organism evidence="2 3">
    <name type="scientific">Salegentibacter agarivorans</name>
    <dbReference type="NCBI Taxonomy" id="345907"/>
    <lineage>
        <taxon>Bacteria</taxon>
        <taxon>Pseudomonadati</taxon>
        <taxon>Bacteroidota</taxon>
        <taxon>Flavobacteriia</taxon>
        <taxon>Flavobacteriales</taxon>
        <taxon>Flavobacteriaceae</taxon>
        <taxon>Salegentibacter</taxon>
    </lineage>
</organism>
<dbReference type="PANTHER" id="PTHR12558:SF13">
    <property type="entry name" value="CELL DIVISION CYCLE PROTEIN 27 HOMOLOG"/>
    <property type="match status" value="1"/>
</dbReference>
<dbReference type="PANTHER" id="PTHR12558">
    <property type="entry name" value="CELL DIVISION CYCLE 16,23,27"/>
    <property type="match status" value="1"/>
</dbReference>
<evidence type="ECO:0000256" key="1">
    <source>
        <dbReference type="PROSITE-ProRule" id="PRU00339"/>
    </source>
</evidence>
<dbReference type="EMBL" id="FOOH01000016">
    <property type="protein sequence ID" value="SFF94900.1"/>
    <property type="molecule type" value="Genomic_DNA"/>
</dbReference>
<dbReference type="InterPro" id="IPR006597">
    <property type="entry name" value="Sel1-like"/>
</dbReference>
<dbReference type="Pfam" id="PF13432">
    <property type="entry name" value="TPR_16"/>
    <property type="match status" value="4"/>
</dbReference>
<dbReference type="AlphaFoldDB" id="A0A1I2MVG8"/>
<name>A0A1I2MVG8_9FLAO</name>
<dbReference type="InterPro" id="IPR019734">
    <property type="entry name" value="TPR_rpt"/>
</dbReference>
<accession>A0A1I2MVG8</accession>
<dbReference type="Pfam" id="PF13174">
    <property type="entry name" value="TPR_6"/>
    <property type="match status" value="2"/>
</dbReference>
<dbReference type="Gene3D" id="1.25.40.10">
    <property type="entry name" value="Tetratricopeptide repeat domain"/>
    <property type="match status" value="8"/>
</dbReference>
<reference evidence="3" key="1">
    <citation type="submission" date="2016-10" db="EMBL/GenBank/DDBJ databases">
        <authorList>
            <person name="Varghese N."/>
            <person name="Submissions S."/>
        </authorList>
    </citation>
    <scope>NUCLEOTIDE SEQUENCE [LARGE SCALE GENOMIC DNA]</scope>
    <source>
        <strain evidence="3">DSM 23515</strain>
    </source>
</reference>
<feature type="repeat" description="TPR" evidence="1">
    <location>
        <begin position="539"/>
        <end position="572"/>
    </location>
</feature>
<dbReference type="Pfam" id="PF12895">
    <property type="entry name" value="ANAPC3"/>
    <property type="match status" value="1"/>
</dbReference>
<keyword evidence="3" id="KW-1185">Reference proteome</keyword>
<feature type="repeat" description="TPR" evidence="1">
    <location>
        <begin position="425"/>
        <end position="458"/>
    </location>
</feature>
<dbReference type="SMART" id="SM00671">
    <property type="entry name" value="SEL1"/>
    <property type="match status" value="5"/>
</dbReference>
<dbReference type="PROSITE" id="PS50293">
    <property type="entry name" value="TPR_REGION"/>
    <property type="match status" value="1"/>
</dbReference>
<dbReference type="InterPro" id="IPR011990">
    <property type="entry name" value="TPR-like_helical_dom_sf"/>
</dbReference>
<dbReference type="SUPFAM" id="SSF81901">
    <property type="entry name" value="HCP-like"/>
    <property type="match status" value="1"/>
</dbReference>
<feature type="repeat" description="TPR" evidence="1">
    <location>
        <begin position="314"/>
        <end position="347"/>
    </location>
</feature>
<keyword evidence="1" id="KW-0802">TPR repeat</keyword>
<dbReference type="Proteomes" id="UP000199116">
    <property type="component" value="Unassembled WGS sequence"/>
</dbReference>
<evidence type="ECO:0000313" key="3">
    <source>
        <dbReference type="Proteomes" id="UP000199116"/>
    </source>
</evidence>